<dbReference type="Pfam" id="PF22599">
    <property type="entry name" value="SecDF_P1_head"/>
    <property type="match status" value="1"/>
</dbReference>
<dbReference type="InterPro" id="IPR022813">
    <property type="entry name" value="SecD/SecF_arch_bac"/>
</dbReference>
<dbReference type="GO" id="GO:0006605">
    <property type="term" value="P:protein targeting"/>
    <property type="evidence" value="ECO:0007669"/>
    <property type="project" value="UniProtKB-UniRule"/>
</dbReference>
<evidence type="ECO:0000256" key="4">
    <source>
        <dbReference type="ARBA" id="ARBA00022692"/>
    </source>
</evidence>
<dbReference type="InterPro" id="IPR054384">
    <property type="entry name" value="SecDF_P1_head"/>
</dbReference>
<dbReference type="GO" id="GO:0005886">
    <property type="term" value="C:plasma membrane"/>
    <property type="evidence" value="ECO:0007669"/>
    <property type="project" value="UniProtKB-SubCell"/>
</dbReference>
<feature type="transmembrane region" description="Helical" evidence="9">
    <location>
        <begin position="476"/>
        <end position="504"/>
    </location>
</feature>
<dbReference type="Pfam" id="PF21760">
    <property type="entry name" value="SecD_1st"/>
    <property type="match status" value="1"/>
</dbReference>
<feature type="transmembrane region" description="Helical" evidence="9">
    <location>
        <begin position="352"/>
        <end position="370"/>
    </location>
</feature>
<evidence type="ECO:0000259" key="11">
    <source>
        <dbReference type="Pfam" id="PF21760"/>
    </source>
</evidence>
<comment type="subcellular location">
    <subcellularLocation>
        <location evidence="1 9">Cell membrane</location>
        <topology evidence="1 9">Multi-pass membrane protein</topology>
    </subcellularLocation>
</comment>
<dbReference type="Gene3D" id="3.30.70.3400">
    <property type="match status" value="2"/>
</dbReference>
<dbReference type="GO" id="GO:0043952">
    <property type="term" value="P:protein transport by the Sec complex"/>
    <property type="evidence" value="ECO:0007669"/>
    <property type="project" value="UniProtKB-UniRule"/>
</dbReference>
<evidence type="ECO:0000259" key="10">
    <source>
        <dbReference type="Pfam" id="PF02355"/>
    </source>
</evidence>
<dbReference type="PANTHER" id="PTHR30081">
    <property type="entry name" value="PROTEIN-EXPORT MEMBRANE PROTEIN SEC"/>
    <property type="match status" value="1"/>
</dbReference>
<evidence type="ECO:0000256" key="9">
    <source>
        <dbReference type="HAMAP-Rule" id="MF_01463"/>
    </source>
</evidence>
<organism evidence="13 14">
    <name type="scientific">Micavibrio aeruginosavorus</name>
    <dbReference type="NCBI Taxonomy" id="349221"/>
    <lineage>
        <taxon>Bacteria</taxon>
        <taxon>Pseudomonadati</taxon>
        <taxon>Bdellovibrionota</taxon>
        <taxon>Bdellovibrionia</taxon>
        <taxon>Bdellovibrionales</taxon>
        <taxon>Pseudobdellovibrionaceae</taxon>
        <taxon>Micavibrio</taxon>
    </lineage>
</organism>
<comment type="function">
    <text evidence="9">Part of the Sec protein translocase complex. Interacts with the SecYEG preprotein conducting channel. SecDF uses the proton motive force (PMF) to complete protein translocation after the ATP-dependent function of SecA.</text>
</comment>
<evidence type="ECO:0000256" key="5">
    <source>
        <dbReference type="ARBA" id="ARBA00022927"/>
    </source>
</evidence>
<accession>A0A2W5HKY2</accession>
<dbReference type="Pfam" id="PF02355">
    <property type="entry name" value="SecD_SecF_C"/>
    <property type="match status" value="1"/>
</dbReference>
<dbReference type="GO" id="GO:0015450">
    <property type="term" value="F:protein-transporting ATPase activity"/>
    <property type="evidence" value="ECO:0007669"/>
    <property type="project" value="InterPro"/>
</dbReference>
<dbReference type="Proteomes" id="UP000249739">
    <property type="component" value="Unassembled WGS sequence"/>
</dbReference>
<dbReference type="SUPFAM" id="SSF82866">
    <property type="entry name" value="Multidrug efflux transporter AcrB transmembrane domain"/>
    <property type="match status" value="1"/>
</dbReference>
<dbReference type="FunFam" id="1.20.1640.10:FF:000004">
    <property type="entry name" value="Protein translocase subunit SecD"/>
    <property type="match status" value="1"/>
</dbReference>
<evidence type="ECO:0000313" key="13">
    <source>
        <dbReference type="EMBL" id="PZP56342.1"/>
    </source>
</evidence>
<evidence type="ECO:0000256" key="2">
    <source>
        <dbReference type="ARBA" id="ARBA00022448"/>
    </source>
</evidence>
<comment type="caution">
    <text evidence="13">The sequence shown here is derived from an EMBL/GenBank/DDBJ whole genome shotgun (WGS) entry which is preliminary data.</text>
</comment>
<feature type="domain" description="SecDF P1 head subdomain" evidence="12">
    <location>
        <begin position="221"/>
        <end position="330"/>
    </location>
</feature>
<evidence type="ECO:0000313" key="14">
    <source>
        <dbReference type="Proteomes" id="UP000249739"/>
    </source>
</evidence>
<feature type="domain" description="Protein export membrane protein SecD/SecF C-terminal" evidence="10">
    <location>
        <begin position="334"/>
        <end position="505"/>
    </location>
</feature>
<keyword evidence="2 9" id="KW-0813">Transport</keyword>
<dbReference type="Gene3D" id="3.30.1360.200">
    <property type="match status" value="1"/>
</dbReference>
<comment type="caution">
    <text evidence="9">Lacks conserved residue(s) required for the propagation of feature annotation.</text>
</comment>
<keyword evidence="8 9" id="KW-0472">Membrane</keyword>
<comment type="subunit">
    <text evidence="9">Forms a complex with SecF. Part of the essential Sec protein translocation apparatus which comprises SecA, SecYEG and auxiliary proteins SecDF. Other proteins may also be involved.</text>
</comment>
<name>A0A2W5HKY2_9BACT</name>
<protein>
    <recommendedName>
        <fullName evidence="9">Protein translocase subunit SecD</fullName>
    </recommendedName>
</protein>
<dbReference type="InterPro" id="IPR001036">
    <property type="entry name" value="Acrflvin-R"/>
</dbReference>
<dbReference type="GO" id="GO:0065002">
    <property type="term" value="P:intracellular protein transmembrane transport"/>
    <property type="evidence" value="ECO:0007669"/>
    <property type="project" value="UniProtKB-UniRule"/>
</dbReference>
<dbReference type="PRINTS" id="PR00702">
    <property type="entry name" value="ACRIFLAVINRP"/>
</dbReference>
<evidence type="ECO:0000256" key="8">
    <source>
        <dbReference type="ARBA" id="ARBA00023136"/>
    </source>
</evidence>
<keyword evidence="5 9" id="KW-0653">Protein transport</keyword>
<dbReference type="AlphaFoldDB" id="A0A2W5HKY2"/>
<evidence type="ECO:0000256" key="6">
    <source>
        <dbReference type="ARBA" id="ARBA00022989"/>
    </source>
</evidence>
<keyword evidence="7 9" id="KW-0811">Translocation</keyword>
<dbReference type="EMBL" id="QFOT01000029">
    <property type="protein sequence ID" value="PZP56342.1"/>
    <property type="molecule type" value="Genomic_DNA"/>
</dbReference>
<feature type="transmembrane region" description="Helical" evidence="9">
    <location>
        <begin position="405"/>
        <end position="427"/>
    </location>
</feature>
<dbReference type="NCBIfam" id="TIGR01129">
    <property type="entry name" value="secD"/>
    <property type="match status" value="1"/>
</dbReference>
<gene>
    <name evidence="9 13" type="primary">secD</name>
    <name evidence="13" type="ORF">DI586_04020</name>
</gene>
<evidence type="ECO:0000256" key="3">
    <source>
        <dbReference type="ARBA" id="ARBA00022475"/>
    </source>
</evidence>
<evidence type="ECO:0000259" key="12">
    <source>
        <dbReference type="Pfam" id="PF22599"/>
    </source>
</evidence>
<dbReference type="InterPro" id="IPR055344">
    <property type="entry name" value="SecD_SecF_C_bact"/>
</dbReference>
<dbReference type="HAMAP" id="MF_01463_B">
    <property type="entry name" value="SecD_B"/>
    <property type="match status" value="1"/>
</dbReference>
<evidence type="ECO:0000256" key="1">
    <source>
        <dbReference type="ARBA" id="ARBA00004651"/>
    </source>
</evidence>
<dbReference type="NCBIfam" id="TIGR00916">
    <property type="entry name" value="2A0604s01"/>
    <property type="match status" value="1"/>
</dbReference>
<sequence length="515" mass="55672">MIHIARWKMVLIVLVSILSILYTVPSFLDQKTKDWLAANAPAWVPSRSVSLGLDLRGGSHLLLEADIDSVIKQKTEDAATALRTELRKQKIEFSNVSTIQNGIKLELKPQADMIAAEKELRRIDDTFVVSRDGSVLQAVYDERALKTIRTQTLAQSIEIVERRVNETGTREPIIQRQGDTRILVQLPGVENPERIKELMGRTAKLTFHLVDLDGSGVDARLLPMHDEPAQKISIKRRVIMSGDMLVQAQPSFQEGAPVVSFKLNAIGSRRFCDVTTQNVNKPFAVVLDGEVITAPNINSAICGGQAIISGSFSVQEASDLALLLRAGALPTTLTVVEERSVGPTLGSDSVNAGAFASLVAFGLVVALMLVCYGLFGLFASVALVINLCLTFTVMTMIGATLTLPGIAGLVLTIGQAVDANVLIFERMKEEIRAGRSVMSAIDTGYQKAMSSIIDSNLTALISGAILYAVGTGPIKGFAVTLTIGILTSLFSAIMLTRMMLLIWLKKTKAKTIPIM</sequence>
<keyword evidence="6 9" id="KW-1133">Transmembrane helix</keyword>
<keyword evidence="4 9" id="KW-0812">Transmembrane</keyword>
<dbReference type="InterPro" id="IPR048634">
    <property type="entry name" value="SecD_SecF_C"/>
</dbReference>
<dbReference type="InterPro" id="IPR048631">
    <property type="entry name" value="SecD_1st"/>
</dbReference>
<comment type="similarity">
    <text evidence="9">Belongs to the SecD/SecF family. SecD subfamily.</text>
</comment>
<feature type="transmembrane region" description="Helical" evidence="9">
    <location>
        <begin position="448"/>
        <end position="470"/>
    </location>
</feature>
<keyword evidence="3 9" id="KW-1003">Cell membrane</keyword>
<dbReference type="InterPro" id="IPR005791">
    <property type="entry name" value="SecD"/>
</dbReference>
<feature type="domain" description="Protein translocase subunit SecDF P1" evidence="11">
    <location>
        <begin position="154"/>
        <end position="211"/>
    </location>
</feature>
<dbReference type="PANTHER" id="PTHR30081:SF1">
    <property type="entry name" value="PROTEIN TRANSLOCASE SUBUNIT SECD"/>
    <property type="match status" value="1"/>
</dbReference>
<evidence type="ECO:0000256" key="7">
    <source>
        <dbReference type="ARBA" id="ARBA00023010"/>
    </source>
</evidence>
<proteinExistence type="inferred from homology"/>
<reference evidence="13 14" key="1">
    <citation type="submission" date="2017-08" db="EMBL/GenBank/DDBJ databases">
        <title>Infants hospitalized years apart are colonized by the same room-sourced microbial strains.</title>
        <authorList>
            <person name="Brooks B."/>
            <person name="Olm M.R."/>
            <person name="Firek B.A."/>
            <person name="Baker R."/>
            <person name="Thomas B.C."/>
            <person name="Morowitz M.J."/>
            <person name="Banfield J.F."/>
        </authorList>
    </citation>
    <scope>NUCLEOTIDE SEQUENCE [LARGE SCALE GENOMIC DNA]</scope>
    <source>
        <strain evidence="13">S2_006_000_R2_64</strain>
    </source>
</reference>
<dbReference type="Gene3D" id="1.20.1640.10">
    <property type="entry name" value="Multidrug efflux transporter AcrB transmembrane domain"/>
    <property type="match status" value="1"/>
</dbReference>
<feature type="transmembrane region" description="Helical" evidence="9">
    <location>
        <begin position="377"/>
        <end position="399"/>
    </location>
</feature>